<dbReference type="Pfam" id="PF12641">
    <property type="entry name" value="Flavodoxin_3"/>
    <property type="match status" value="1"/>
</dbReference>
<dbReference type="SUPFAM" id="SSF52218">
    <property type="entry name" value="Flavoproteins"/>
    <property type="match status" value="1"/>
</dbReference>
<dbReference type="InterPro" id="IPR054633">
    <property type="entry name" value="BilS"/>
</dbReference>
<dbReference type="GO" id="GO:0016651">
    <property type="term" value="F:oxidoreductase activity, acting on NAD(P)H"/>
    <property type="evidence" value="ECO:0007669"/>
    <property type="project" value="UniProtKB-ARBA"/>
</dbReference>
<name>A0A174B8W2_9FIRM</name>
<accession>A0A174B8W2</accession>
<evidence type="ECO:0000259" key="1">
    <source>
        <dbReference type="PROSITE" id="PS50902"/>
    </source>
</evidence>
<dbReference type="EMBL" id="CYZP01000011">
    <property type="protein sequence ID" value="CUN96669.1"/>
    <property type="molecule type" value="Genomic_DNA"/>
</dbReference>
<dbReference type="InterPro" id="IPR008254">
    <property type="entry name" value="Flavodoxin/NO_synth"/>
</dbReference>
<dbReference type="AlphaFoldDB" id="A0A174B8W2"/>
<dbReference type="InterPro" id="IPR001226">
    <property type="entry name" value="Flavodoxin_CS"/>
</dbReference>
<evidence type="ECO:0000313" key="2">
    <source>
        <dbReference type="EMBL" id="CUN96669.1"/>
    </source>
</evidence>
<proteinExistence type="predicted"/>
<dbReference type="PROSITE" id="PS00201">
    <property type="entry name" value="FLAVODOXIN"/>
    <property type="match status" value="1"/>
</dbReference>
<dbReference type="GO" id="GO:0009055">
    <property type="term" value="F:electron transfer activity"/>
    <property type="evidence" value="ECO:0007669"/>
    <property type="project" value="InterPro"/>
</dbReference>
<dbReference type="RefSeq" id="WP_055057897.1">
    <property type="nucleotide sequence ID" value="NZ_CYZP01000011.1"/>
</dbReference>
<organism evidence="2 3">
    <name type="scientific">Blautia obeum</name>
    <dbReference type="NCBI Taxonomy" id="40520"/>
    <lineage>
        <taxon>Bacteria</taxon>
        <taxon>Bacillati</taxon>
        <taxon>Bacillota</taxon>
        <taxon>Clostridia</taxon>
        <taxon>Lachnospirales</taxon>
        <taxon>Lachnospiraceae</taxon>
        <taxon>Blautia</taxon>
    </lineage>
</organism>
<dbReference type="Proteomes" id="UP000095645">
    <property type="component" value="Unassembled WGS sequence"/>
</dbReference>
<dbReference type="GO" id="GO:0010181">
    <property type="term" value="F:FMN binding"/>
    <property type="evidence" value="ECO:0007669"/>
    <property type="project" value="InterPro"/>
</dbReference>
<evidence type="ECO:0000313" key="3">
    <source>
        <dbReference type="Proteomes" id="UP000095645"/>
    </source>
</evidence>
<protein>
    <submittedName>
        <fullName evidence="2">Flavodoxin</fullName>
    </submittedName>
</protein>
<feature type="domain" description="Flavodoxin-like" evidence="1">
    <location>
        <begin position="6"/>
        <end position="171"/>
    </location>
</feature>
<dbReference type="NCBIfam" id="NF045594">
    <property type="entry name" value="flavodox_BilS"/>
    <property type="match status" value="1"/>
</dbReference>
<dbReference type="PROSITE" id="PS50902">
    <property type="entry name" value="FLAVODOXIN_LIKE"/>
    <property type="match status" value="1"/>
</dbReference>
<dbReference type="InterPro" id="IPR029039">
    <property type="entry name" value="Flavoprotein-like_sf"/>
</dbReference>
<reference evidence="2 3" key="1">
    <citation type="submission" date="2015-09" db="EMBL/GenBank/DDBJ databases">
        <authorList>
            <consortium name="Pathogen Informatics"/>
        </authorList>
    </citation>
    <scope>NUCLEOTIDE SEQUENCE [LARGE SCALE GENOMIC DNA]</scope>
    <source>
        <strain evidence="2 3">2789STDY5834861</strain>
    </source>
</reference>
<dbReference type="Gene3D" id="3.40.50.360">
    <property type="match status" value="1"/>
</dbReference>
<sequence length="171" mass="19464">MGTQRYSILYSSKTGNTKKLAEKIREVLPEENCDYFGTEGAKALSSDILYIGFWTDIGNADPVTLELLKSLKNKKIFLFGTAGFGGSEAYFQQVLGKVKESVDESNTVMGEFMCQGKMPQSVRDRYVKMKEKPDHAPNLDELIRNFDRALSHPDNEDLDRLEEIIRRDLEK</sequence>
<gene>
    <name evidence="2" type="ORF">ERS852476_01537</name>
</gene>